<name>A0ABP7CLH2_9PSEU</name>
<organism evidence="2 3">
    <name type="scientific">Lentzea roselyniae</name>
    <dbReference type="NCBI Taxonomy" id="531940"/>
    <lineage>
        <taxon>Bacteria</taxon>
        <taxon>Bacillati</taxon>
        <taxon>Actinomycetota</taxon>
        <taxon>Actinomycetes</taxon>
        <taxon>Pseudonocardiales</taxon>
        <taxon>Pseudonocardiaceae</taxon>
        <taxon>Lentzea</taxon>
    </lineage>
</organism>
<gene>
    <name evidence="2" type="ORF">GCM10022267_91240</name>
</gene>
<keyword evidence="1" id="KW-0812">Transmembrane</keyword>
<sequence length="637" mass="67498">MVFLVLDGLDELPEALHAEAIMRIDQATRGRPLLLTCRADEYERAVTQATAVLATALVVELGPVGAADTIAYLPAGRVDGDARWAPVLKHLRENTSGPLASALRTPLMIGLARTTADPADLLTFDDRDRVEQSLLDRFITDVYPDTPRAQLWLRSLAVHLRQEGGYALAWWELHRMRPSATSRVTSVVTGLAGVVLAAVAVWLMVLPTVAGNAGALSLGAVAGVLAGLTTGWAVHARAVAEPSRVNAGVRGRRLLLAGQLSRGVVRGTAAGLGIGVIAEVTYTITFDVSDPSRLGLLLGVIFGAVTGLAYGLVGWLQGPADTVRAASPRASLRADRTAKLLRLAVFGLAFGLTVALVTGVVAGPRIALIDGVGAGLLGVVVGLARGPHVWTMFLVARCLAALRGELPWRLMAFLDDAHRREVLRANGGTYQFRHGLLQDHLAGGPAAPADLIAAVRPPARRRSLGRRLVLPLVVWVTAGVGLGAGLPIAGGLQTRCGVSPFDSSIRYLRVGLYTECVGVTDGSYEFSEDIAEVSHRIAVQNALVRTSGLPHVRVALLNEGVLSAAQVRHALEGAYIAQAQAIRVNQVLPELVLANTGSRQRHWAPVAEQLVRLSTEKHPLVSVIGLGTRARPQSWFV</sequence>
<keyword evidence="1" id="KW-1133">Transmembrane helix</keyword>
<proteinExistence type="predicted"/>
<reference evidence="3" key="1">
    <citation type="journal article" date="2019" name="Int. J. Syst. Evol. Microbiol.">
        <title>The Global Catalogue of Microorganisms (GCM) 10K type strain sequencing project: providing services to taxonomists for standard genome sequencing and annotation.</title>
        <authorList>
            <consortium name="The Broad Institute Genomics Platform"/>
            <consortium name="The Broad Institute Genome Sequencing Center for Infectious Disease"/>
            <person name="Wu L."/>
            <person name="Ma J."/>
        </authorList>
    </citation>
    <scope>NUCLEOTIDE SEQUENCE [LARGE SCALE GENOMIC DNA]</scope>
    <source>
        <strain evidence="3">JCM 17494</strain>
    </source>
</reference>
<feature type="transmembrane region" description="Helical" evidence="1">
    <location>
        <begin position="184"/>
        <end position="205"/>
    </location>
</feature>
<dbReference type="EMBL" id="BAABBE010000097">
    <property type="protein sequence ID" value="GAA3690563.1"/>
    <property type="molecule type" value="Genomic_DNA"/>
</dbReference>
<feature type="transmembrane region" description="Helical" evidence="1">
    <location>
        <begin position="366"/>
        <end position="384"/>
    </location>
</feature>
<dbReference type="RefSeq" id="WP_346137374.1">
    <property type="nucleotide sequence ID" value="NZ_BAABBE010000097.1"/>
</dbReference>
<feature type="transmembrane region" description="Helical" evidence="1">
    <location>
        <begin position="340"/>
        <end position="360"/>
    </location>
</feature>
<feature type="transmembrane region" description="Helical" evidence="1">
    <location>
        <begin position="468"/>
        <end position="489"/>
    </location>
</feature>
<evidence type="ECO:0000256" key="1">
    <source>
        <dbReference type="SAM" id="Phobius"/>
    </source>
</evidence>
<evidence type="ECO:0000313" key="3">
    <source>
        <dbReference type="Proteomes" id="UP001500711"/>
    </source>
</evidence>
<evidence type="ECO:0000313" key="2">
    <source>
        <dbReference type="EMBL" id="GAA3690563.1"/>
    </source>
</evidence>
<feature type="transmembrane region" description="Helical" evidence="1">
    <location>
        <begin position="296"/>
        <end position="319"/>
    </location>
</feature>
<keyword evidence="3" id="KW-1185">Reference proteome</keyword>
<comment type="caution">
    <text evidence="2">The sequence shown here is derived from an EMBL/GenBank/DDBJ whole genome shotgun (WGS) entry which is preliminary data.</text>
</comment>
<protein>
    <recommendedName>
        <fullName evidence="4">NACHT domain-containing protein</fullName>
    </recommendedName>
</protein>
<keyword evidence="1" id="KW-0472">Membrane</keyword>
<feature type="transmembrane region" description="Helical" evidence="1">
    <location>
        <begin position="263"/>
        <end position="284"/>
    </location>
</feature>
<feature type="transmembrane region" description="Helical" evidence="1">
    <location>
        <begin position="211"/>
        <end position="234"/>
    </location>
</feature>
<accession>A0ABP7CLH2</accession>
<evidence type="ECO:0008006" key="4">
    <source>
        <dbReference type="Google" id="ProtNLM"/>
    </source>
</evidence>
<dbReference type="Proteomes" id="UP001500711">
    <property type="component" value="Unassembled WGS sequence"/>
</dbReference>